<keyword evidence="2" id="KW-1185">Reference proteome</keyword>
<evidence type="ECO:0000313" key="2">
    <source>
        <dbReference type="Proteomes" id="UP000198639"/>
    </source>
</evidence>
<name>A0A1I1RPT3_9BURK</name>
<gene>
    <name evidence="1" type="ORF">SAMN05216204_12330</name>
</gene>
<accession>A0A1I1RPT3</accession>
<proteinExistence type="predicted"/>
<organism evidence="1 2">
    <name type="scientific">Massilia yuzhufengensis</name>
    <dbReference type="NCBI Taxonomy" id="1164594"/>
    <lineage>
        <taxon>Bacteria</taxon>
        <taxon>Pseudomonadati</taxon>
        <taxon>Pseudomonadota</taxon>
        <taxon>Betaproteobacteria</taxon>
        <taxon>Burkholderiales</taxon>
        <taxon>Oxalobacteraceae</taxon>
        <taxon>Telluria group</taxon>
        <taxon>Massilia</taxon>
    </lineage>
</organism>
<dbReference type="Proteomes" id="UP000198639">
    <property type="component" value="Unassembled WGS sequence"/>
</dbReference>
<dbReference type="EMBL" id="FOLD01000023">
    <property type="protein sequence ID" value="SFD36349.1"/>
    <property type="molecule type" value="Genomic_DNA"/>
</dbReference>
<reference evidence="2" key="1">
    <citation type="submission" date="2016-10" db="EMBL/GenBank/DDBJ databases">
        <authorList>
            <person name="Varghese N."/>
            <person name="Submissions S."/>
        </authorList>
    </citation>
    <scope>NUCLEOTIDE SEQUENCE [LARGE SCALE GENOMIC DNA]</scope>
    <source>
        <strain evidence="2">CGMCC 1.12041</strain>
    </source>
</reference>
<protein>
    <submittedName>
        <fullName evidence="1">Uncharacterized protein</fullName>
    </submittedName>
</protein>
<dbReference type="AlphaFoldDB" id="A0A1I1RPT3"/>
<sequence>MTLREFLSHMKQVAKDDSRLYLEPYVAVFKWVKRKVNPSN</sequence>
<evidence type="ECO:0000313" key="1">
    <source>
        <dbReference type="EMBL" id="SFD36349.1"/>
    </source>
</evidence>